<comment type="caution">
    <text evidence="3">The sequence shown here is derived from an EMBL/GenBank/DDBJ whole genome shotgun (WGS) entry which is preliminary data.</text>
</comment>
<feature type="coiled-coil region" evidence="1">
    <location>
        <begin position="41"/>
        <end position="115"/>
    </location>
</feature>
<name>A0A4Q1B588_9BACT</name>
<sequence>MDINNVNSNISTLNNSSDYQLNKTNDSSKIENKSSFLNLTINEYNQKRDELSESLQTFNEGLGVSSIAQKGLEKQIDYLKKIETKLENVENKESIEDKNIIKNDLNKELLNFREEAFSTQYNKEKLLVQDEYEEDFSISISTKEAYFSIDKPNTPEIATRIAQEISRNDLNNEQSLQFTKDQISLGIKELEGIKESFNELSNNLESSARESISEQIDLSKQNLKNKEINFGQEMNDFSKTNVTANMGYLAASQANIMQEQSVRLLSK</sequence>
<dbReference type="OrthoDB" id="5365400at2"/>
<dbReference type="RefSeq" id="WP_129060388.1">
    <property type="nucleotide sequence ID" value="NZ_NXIE01000001.1"/>
</dbReference>
<keyword evidence="1" id="KW-0175">Coiled coil</keyword>
<keyword evidence="4" id="KW-1185">Reference proteome</keyword>
<evidence type="ECO:0000313" key="3">
    <source>
        <dbReference type="EMBL" id="RXK14277.1"/>
    </source>
</evidence>
<protein>
    <recommendedName>
        <fullName evidence="5">Flagellin</fullName>
    </recommendedName>
</protein>
<evidence type="ECO:0008006" key="5">
    <source>
        <dbReference type="Google" id="ProtNLM"/>
    </source>
</evidence>
<dbReference type="AlphaFoldDB" id="A0A4Q1B588"/>
<evidence type="ECO:0000313" key="4">
    <source>
        <dbReference type="Proteomes" id="UP000289718"/>
    </source>
</evidence>
<feature type="compositionally biased region" description="Low complexity" evidence="2">
    <location>
        <begin position="1"/>
        <end position="17"/>
    </location>
</feature>
<feature type="coiled-coil region" evidence="1">
    <location>
        <begin position="190"/>
        <end position="229"/>
    </location>
</feature>
<feature type="region of interest" description="Disordered" evidence="2">
    <location>
        <begin position="1"/>
        <end position="26"/>
    </location>
</feature>
<organism evidence="3 4">
    <name type="scientific">Halarcobacter mediterraneus</name>
    <dbReference type="NCBI Taxonomy" id="2023153"/>
    <lineage>
        <taxon>Bacteria</taxon>
        <taxon>Pseudomonadati</taxon>
        <taxon>Campylobacterota</taxon>
        <taxon>Epsilonproteobacteria</taxon>
        <taxon>Campylobacterales</taxon>
        <taxon>Arcobacteraceae</taxon>
        <taxon>Halarcobacter</taxon>
    </lineage>
</organism>
<accession>A0A4Q1B588</accession>
<dbReference type="EMBL" id="NXIE01000001">
    <property type="protein sequence ID" value="RXK14277.1"/>
    <property type="molecule type" value="Genomic_DNA"/>
</dbReference>
<gene>
    <name evidence="3" type="ORF">CP965_02170</name>
</gene>
<reference evidence="3 4" key="1">
    <citation type="submission" date="2017-09" db="EMBL/GenBank/DDBJ databases">
        <title>Genomics of the genus Arcobacter.</title>
        <authorList>
            <person name="Perez-Cataluna A."/>
            <person name="Figueras M.J."/>
            <person name="Salas-Masso N."/>
        </authorList>
    </citation>
    <scope>NUCLEOTIDE SEQUENCE [LARGE SCALE GENOMIC DNA]</scope>
    <source>
        <strain evidence="3 4">F156-34</strain>
    </source>
</reference>
<proteinExistence type="predicted"/>
<evidence type="ECO:0000256" key="1">
    <source>
        <dbReference type="SAM" id="Coils"/>
    </source>
</evidence>
<dbReference type="Proteomes" id="UP000289718">
    <property type="component" value="Unassembled WGS sequence"/>
</dbReference>
<evidence type="ECO:0000256" key="2">
    <source>
        <dbReference type="SAM" id="MobiDB-lite"/>
    </source>
</evidence>